<dbReference type="NCBIfam" id="NF041940">
    <property type="entry name" value="choice_anch_X"/>
    <property type="match status" value="1"/>
</dbReference>
<dbReference type="GO" id="GO:0005886">
    <property type="term" value="C:plasma membrane"/>
    <property type="evidence" value="ECO:0007669"/>
    <property type="project" value="TreeGrafter"/>
</dbReference>
<dbReference type="Pfam" id="PF08434">
    <property type="entry name" value="CLCA"/>
    <property type="match status" value="1"/>
</dbReference>
<sequence>TTMASKAASVLLLVYLSGSTFGIKLTGNGYTDILIAINPEVPEDPVLITQIEEMFKEASRHLLNATKKHLYFKEVAILVPPNWNKGNYSKAKTEVYDKANIIIDEPNKLHGDQPYTLQYGECGSEGRYIHLTPDFMLNDDVSKYYGPRGKVFVHEWAHLRWGVFDEYNEEKPFYLSGSIIEATRCTINITGKYIHKRDQRDCTTDPVTGLYTEDCVFYPDKQQTTSASIMYNQGLSAVKEFCTKETHNTEAPNIQNRLCGNIGVEEVITSLSVDASVAVVPTPPSILPTFTVVQCRQRVVCLVLDVSGSMAAGSRMLNLKQAATLFIQKIVEDQAYIGIVQFTATATIREPLTLIDGEASRDKLVGRLPLSAGGGTDICAGVKKDAIILLTDGESSINCQKRVNESGATVHTITLGPNANIDVKELSDISGGKYHNAADGVDSNDLVDIFASHTTSDGNLTNVYRYLNIICLFFQQLESTGLNMIGWFNGSVSIDRTIGNKTSFLVIYERSPPDILVLSPFTRTYDTSHFKHDAPAKTLTLDIEGTAETGKWKYSLLNKESTAQSMSMTVTSRAVSDAIPPVMVKTHMSQQSSNGSKPMLVYAEVNQKGVPVILADVMATLKSDSGDEYQLQLLDNGAGADAFRNDGIYSSYFTELTTGKYSLKVKVHNNDGMARFSLRRHSGALYIPGYVVNGQVVMNPPKPPVSEDDLQADVGSFTRTVIGESFSVLLPPGVPPPNFPPNKITDLNAEIEEDKVLLTWTAPGEDMDQGTATAYEIRFSEDSGLLRSNFSTAHLVTYDLSPKKAGSPEKLSFTLFSIIKNGTTLFFAAKAEDKSFLKSETSNIIQVTKIVPKAPVPSPTDAPDTSGSATGLAVLKIPLSEQGRGHRPLRQRTLT</sequence>
<evidence type="ECO:0000256" key="1">
    <source>
        <dbReference type="SAM" id="SignalP"/>
    </source>
</evidence>
<protein>
    <recommendedName>
        <fullName evidence="2">VWFA domain-containing protein</fullName>
    </recommendedName>
</protein>
<evidence type="ECO:0000313" key="4">
    <source>
        <dbReference type="Proteomes" id="UP000694402"/>
    </source>
</evidence>
<dbReference type="PANTHER" id="PTHR10579:SF172">
    <property type="entry name" value="CALCIUM-ACTIVATED CHLORIDE CHANNEL REGULATOR 4 PRECURSOR-RELATED"/>
    <property type="match status" value="1"/>
</dbReference>
<organism evidence="3 4">
    <name type="scientific">Oncorhynchus tshawytscha</name>
    <name type="common">Chinook salmon</name>
    <name type="synonym">Salmo tshawytscha</name>
    <dbReference type="NCBI Taxonomy" id="74940"/>
    <lineage>
        <taxon>Eukaryota</taxon>
        <taxon>Metazoa</taxon>
        <taxon>Chordata</taxon>
        <taxon>Craniata</taxon>
        <taxon>Vertebrata</taxon>
        <taxon>Euteleostomi</taxon>
        <taxon>Actinopterygii</taxon>
        <taxon>Neopterygii</taxon>
        <taxon>Teleostei</taxon>
        <taxon>Protacanthopterygii</taxon>
        <taxon>Salmoniformes</taxon>
        <taxon>Salmonidae</taxon>
        <taxon>Salmoninae</taxon>
        <taxon>Oncorhynchus</taxon>
    </lineage>
</organism>
<dbReference type="InterPro" id="IPR051266">
    <property type="entry name" value="CLCR"/>
</dbReference>
<accession>A0A8C8HG85</accession>
<dbReference type="Ensembl" id="ENSOTST00005070057.2">
    <property type="protein sequence ID" value="ENSOTSP00005064463.1"/>
    <property type="gene ID" value="ENSOTSG00005048138.1"/>
</dbReference>
<dbReference type="PANTHER" id="PTHR10579">
    <property type="entry name" value="CALCIUM-ACTIVATED CHLORIDE CHANNEL REGULATOR"/>
    <property type="match status" value="1"/>
</dbReference>
<proteinExistence type="predicted"/>
<reference evidence="3" key="2">
    <citation type="submission" date="2025-09" db="UniProtKB">
        <authorList>
            <consortium name="Ensembl"/>
        </authorList>
    </citation>
    <scope>IDENTIFICATION</scope>
</reference>
<keyword evidence="1" id="KW-0732">Signal</keyword>
<reference evidence="3" key="1">
    <citation type="submission" date="2025-08" db="UniProtKB">
        <authorList>
            <consortium name="Ensembl"/>
        </authorList>
    </citation>
    <scope>IDENTIFICATION</scope>
</reference>
<dbReference type="PROSITE" id="PS50234">
    <property type="entry name" value="VWFA"/>
    <property type="match status" value="1"/>
</dbReference>
<dbReference type="InterPro" id="IPR013783">
    <property type="entry name" value="Ig-like_fold"/>
</dbReference>
<evidence type="ECO:0000313" key="3">
    <source>
        <dbReference type="Ensembl" id="ENSOTSP00005064463.1"/>
    </source>
</evidence>
<feature type="chain" id="PRO_5044312905" description="VWFA domain-containing protein" evidence="1">
    <location>
        <begin position="23"/>
        <end position="895"/>
    </location>
</feature>
<evidence type="ECO:0000259" key="2">
    <source>
        <dbReference type="PROSITE" id="PS50234"/>
    </source>
</evidence>
<dbReference type="GeneTree" id="ENSGT00940000154682"/>
<dbReference type="SUPFAM" id="SSF53300">
    <property type="entry name" value="vWA-like"/>
    <property type="match status" value="1"/>
</dbReference>
<dbReference type="Pfam" id="PF13519">
    <property type="entry name" value="VWA_2"/>
    <property type="match status" value="1"/>
</dbReference>
<dbReference type="Proteomes" id="UP000694402">
    <property type="component" value="Unassembled WGS sequence"/>
</dbReference>
<dbReference type="AlphaFoldDB" id="A0A8C8HG85"/>
<dbReference type="Gene3D" id="2.60.40.10">
    <property type="entry name" value="Immunoglobulins"/>
    <property type="match status" value="1"/>
</dbReference>
<dbReference type="Gene3D" id="3.40.50.410">
    <property type="entry name" value="von Willebrand factor, type A domain"/>
    <property type="match status" value="1"/>
</dbReference>
<keyword evidence="4" id="KW-1185">Reference proteome</keyword>
<feature type="signal peptide" evidence="1">
    <location>
        <begin position="1"/>
        <end position="22"/>
    </location>
</feature>
<dbReference type="InterPro" id="IPR013642">
    <property type="entry name" value="CLCA_N"/>
</dbReference>
<dbReference type="InterPro" id="IPR036465">
    <property type="entry name" value="vWFA_dom_sf"/>
</dbReference>
<feature type="domain" description="VWFA" evidence="2">
    <location>
        <begin position="299"/>
        <end position="467"/>
    </location>
</feature>
<dbReference type="CDD" id="cd00198">
    <property type="entry name" value="vWFA"/>
    <property type="match status" value="1"/>
</dbReference>
<gene>
    <name evidence="3" type="primary">CLCA1</name>
</gene>
<dbReference type="InterPro" id="IPR002035">
    <property type="entry name" value="VWF_A"/>
</dbReference>
<dbReference type="SMART" id="SM00327">
    <property type="entry name" value="VWA"/>
    <property type="match status" value="1"/>
</dbReference>
<name>A0A8C8HG85_ONCTS</name>